<reference evidence="11 12" key="1">
    <citation type="journal article" date="2024" name="Science">
        <title>Giant polyketide synthase enzymes in the biosynthesis of giant marine polyether toxins.</title>
        <authorList>
            <person name="Fallon T.R."/>
            <person name="Shende V.V."/>
            <person name="Wierzbicki I.H."/>
            <person name="Pendleton A.L."/>
            <person name="Watervoot N.F."/>
            <person name="Auber R.P."/>
            <person name="Gonzalez D.J."/>
            <person name="Wisecaver J.H."/>
            <person name="Moore B.S."/>
        </authorList>
    </citation>
    <scope>NUCLEOTIDE SEQUENCE [LARGE SCALE GENOMIC DNA]</scope>
    <source>
        <strain evidence="11 12">12B1</strain>
    </source>
</reference>
<dbReference type="GO" id="GO:0019706">
    <property type="term" value="F:protein-cysteine S-palmitoyltransferase activity"/>
    <property type="evidence" value="ECO:0007669"/>
    <property type="project" value="UniProtKB-EC"/>
</dbReference>
<dbReference type="Pfam" id="PF01529">
    <property type="entry name" value="DHHC"/>
    <property type="match status" value="1"/>
</dbReference>
<feature type="transmembrane region" description="Helical" evidence="8">
    <location>
        <begin position="28"/>
        <end position="51"/>
    </location>
</feature>
<keyword evidence="3 8" id="KW-0812">Transmembrane</keyword>
<evidence type="ECO:0000256" key="3">
    <source>
        <dbReference type="ARBA" id="ARBA00022692"/>
    </source>
</evidence>
<proteinExistence type="inferred from homology"/>
<keyword evidence="5 8" id="KW-0472">Membrane</keyword>
<comment type="catalytic activity">
    <reaction evidence="8">
        <text>L-cysteinyl-[protein] + hexadecanoyl-CoA = S-hexadecanoyl-L-cysteinyl-[protein] + CoA</text>
        <dbReference type="Rhea" id="RHEA:36683"/>
        <dbReference type="Rhea" id="RHEA-COMP:10131"/>
        <dbReference type="Rhea" id="RHEA-COMP:11032"/>
        <dbReference type="ChEBI" id="CHEBI:29950"/>
        <dbReference type="ChEBI" id="CHEBI:57287"/>
        <dbReference type="ChEBI" id="CHEBI:57379"/>
        <dbReference type="ChEBI" id="CHEBI:74151"/>
        <dbReference type="EC" id="2.3.1.225"/>
    </reaction>
</comment>
<dbReference type="EMBL" id="JBGBPQ010000002">
    <property type="protein sequence ID" value="KAL1528389.1"/>
    <property type="molecule type" value="Genomic_DNA"/>
</dbReference>
<dbReference type="GO" id="GO:0005794">
    <property type="term" value="C:Golgi apparatus"/>
    <property type="evidence" value="ECO:0007669"/>
    <property type="project" value="TreeGrafter"/>
</dbReference>
<evidence type="ECO:0000259" key="10">
    <source>
        <dbReference type="Pfam" id="PF01529"/>
    </source>
</evidence>
<comment type="subcellular location">
    <subcellularLocation>
        <location evidence="1">Membrane</location>
        <topology evidence="1">Multi-pass membrane protein</topology>
    </subcellularLocation>
</comment>
<protein>
    <recommendedName>
        <fullName evidence="8">Palmitoyltransferase</fullName>
        <ecNumber evidence="8">2.3.1.225</ecNumber>
    </recommendedName>
</protein>
<comment type="similarity">
    <text evidence="7">Belongs to the DHHC palmitoyltransferase family. PFA5 subfamily.</text>
</comment>
<feature type="region of interest" description="Disordered" evidence="9">
    <location>
        <begin position="1"/>
        <end position="20"/>
    </location>
</feature>
<keyword evidence="2 8" id="KW-0808">Transferase</keyword>
<feature type="transmembrane region" description="Helical" evidence="8">
    <location>
        <begin position="183"/>
        <end position="204"/>
    </location>
</feature>
<evidence type="ECO:0000256" key="6">
    <source>
        <dbReference type="ARBA" id="ARBA00023315"/>
    </source>
</evidence>
<evidence type="ECO:0000256" key="4">
    <source>
        <dbReference type="ARBA" id="ARBA00022989"/>
    </source>
</evidence>
<evidence type="ECO:0000313" key="11">
    <source>
        <dbReference type="EMBL" id="KAL1528389.1"/>
    </source>
</evidence>
<dbReference type="PANTHER" id="PTHR22883:SF23">
    <property type="entry name" value="PALMITOYLTRANSFERASE ZDHHC6"/>
    <property type="match status" value="1"/>
</dbReference>
<dbReference type="InterPro" id="IPR039859">
    <property type="entry name" value="PFA4/ZDH16/20/ERF2-like"/>
</dbReference>
<feature type="transmembrane region" description="Helical" evidence="8">
    <location>
        <begin position="216"/>
        <end position="241"/>
    </location>
</feature>
<organism evidence="11 12">
    <name type="scientific">Prymnesium parvum</name>
    <name type="common">Toxic golden alga</name>
    <dbReference type="NCBI Taxonomy" id="97485"/>
    <lineage>
        <taxon>Eukaryota</taxon>
        <taxon>Haptista</taxon>
        <taxon>Haptophyta</taxon>
        <taxon>Prymnesiophyceae</taxon>
        <taxon>Prymnesiales</taxon>
        <taxon>Prymnesiaceae</taxon>
        <taxon>Prymnesium</taxon>
    </lineage>
</organism>
<dbReference type="EC" id="2.3.1.225" evidence="8"/>
<accession>A0AB34K177</accession>
<dbReference type="PROSITE" id="PS50216">
    <property type="entry name" value="DHHC"/>
    <property type="match status" value="1"/>
</dbReference>
<dbReference type="AlphaFoldDB" id="A0AB34K177"/>
<evidence type="ECO:0000256" key="1">
    <source>
        <dbReference type="ARBA" id="ARBA00004141"/>
    </source>
</evidence>
<evidence type="ECO:0000256" key="2">
    <source>
        <dbReference type="ARBA" id="ARBA00022679"/>
    </source>
</evidence>
<comment type="domain">
    <text evidence="8">The DHHC domain is required for palmitoyltransferase activity.</text>
</comment>
<dbReference type="GO" id="GO:0005783">
    <property type="term" value="C:endoplasmic reticulum"/>
    <property type="evidence" value="ECO:0007669"/>
    <property type="project" value="TreeGrafter"/>
</dbReference>
<dbReference type="InterPro" id="IPR001594">
    <property type="entry name" value="Palmitoyltrfase_DHHC"/>
</dbReference>
<keyword evidence="4 8" id="KW-1133">Transmembrane helix</keyword>
<evidence type="ECO:0000256" key="8">
    <source>
        <dbReference type="RuleBase" id="RU079119"/>
    </source>
</evidence>
<dbReference type="GO" id="GO:0006612">
    <property type="term" value="P:protein targeting to membrane"/>
    <property type="evidence" value="ECO:0007669"/>
    <property type="project" value="TreeGrafter"/>
</dbReference>
<name>A0AB34K177_PRYPA</name>
<evidence type="ECO:0000256" key="7">
    <source>
        <dbReference type="ARBA" id="ARBA00038298"/>
    </source>
</evidence>
<evidence type="ECO:0000256" key="9">
    <source>
        <dbReference type="SAM" id="MobiDB-lite"/>
    </source>
</evidence>
<feature type="domain" description="Palmitoyltransferase DHHC" evidence="10">
    <location>
        <begin position="129"/>
        <end position="237"/>
    </location>
</feature>
<dbReference type="GO" id="GO:0016020">
    <property type="term" value="C:membrane"/>
    <property type="evidence" value="ECO:0007669"/>
    <property type="project" value="UniProtKB-SubCell"/>
</dbReference>
<dbReference type="PANTHER" id="PTHR22883">
    <property type="entry name" value="ZINC FINGER DHHC DOMAIN CONTAINING PROTEIN"/>
    <property type="match status" value="1"/>
</dbReference>
<keyword evidence="12" id="KW-1185">Reference proteome</keyword>
<comment type="caution">
    <text evidence="11">The sequence shown here is derived from an EMBL/GenBank/DDBJ whole genome shotgun (WGS) entry which is preliminary data.</text>
</comment>
<keyword evidence="6 8" id="KW-0012">Acyltransferase</keyword>
<feature type="compositionally biased region" description="Basic and acidic residues" evidence="9">
    <location>
        <begin position="1"/>
        <end position="17"/>
    </location>
</feature>
<evidence type="ECO:0000313" key="12">
    <source>
        <dbReference type="Proteomes" id="UP001515480"/>
    </source>
</evidence>
<sequence>MFGSEPHRRERRTEADVRALPPLPRPDRATMCAEATCGCTLVLVVVAVLVATTESVASSLRPESYLSILGRIAILTEAAVALACLCGLMFGDPGVVKRSVSTCFPMPRQVADALEREGKVQLQHNIVEGQHEYCTRCLLWRGTKSDGCHHCSTCQRCVRAFDHHCGVFGRCIAGNGYGGNMGYFKVLISMGGAGIFTAMTFSLASMAEHITRGGDLILAVMTISMTVGSCCCCSCVMWAVANPSSAPALV</sequence>
<dbReference type="Proteomes" id="UP001515480">
    <property type="component" value="Unassembled WGS sequence"/>
</dbReference>
<evidence type="ECO:0000256" key="5">
    <source>
        <dbReference type="ARBA" id="ARBA00023136"/>
    </source>
</evidence>
<feature type="transmembrane region" description="Helical" evidence="8">
    <location>
        <begin position="72"/>
        <end position="91"/>
    </location>
</feature>
<gene>
    <name evidence="11" type="ORF">AB1Y20_009739</name>
</gene>